<protein>
    <recommendedName>
        <fullName evidence="5">DUF4515 domain-containing protein</fullName>
    </recommendedName>
</protein>
<feature type="compositionally biased region" description="Low complexity" evidence="2">
    <location>
        <begin position="9"/>
        <end position="23"/>
    </location>
</feature>
<reference evidence="3" key="2">
    <citation type="submission" date="2025-08" db="UniProtKB">
        <authorList>
            <consortium name="Ensembl"/>
        </authorList>
    </citation>
    <scope>IDENTIFICATION</scope>
</reference>
<dbReference type="GeneTree" id="ENSGT00940000154427"/>
<dbReference type="EMBL" id="AJFE02066501">
    <property type="status" value="NOT_ANNOTATED_CDS"/>
    <property type="molecule type" value="Genomic_DNA"/>
</dbReference>
<feature type="coiled-coil region" evidence="1">
    <location>
        <begin position="45"/>
        <end position="104"/>
    </location>
</feature>
<accession>A0A2R9CG67</accession>
<dbReference type="Proteomes" id="UP000240080">
    <property type="component" value="Chromosome 8"/>
</dbReference>
<reference evidence="3" key="3">
    <citation type="submission" date="2025-09" db="UniProtKB">
        <authorList>
            <consortium name="Ensembl"/>
        </authorList>
    </citation>
    <scope>IDENTIFICATION</scope>
</reference>
<feature type="compositionally biased region" description="Low complexity" evidence="2">
    <location>
        <begin position="267"/>
        <end position="278"/>
    </location>
</feature>
<feature type="region of interest" description="Disordered" evidence="2">
    <location>
        <begin position="217"/>
        <end position="278"/>
    </location>
</feature>
<evidence type="ECO:0000256" key="1">
    <source>
        <dbReference type="SAM" id="Coils"/>
    </source>
</evidence>
<evidence type="ECO:0000256" key="2">
    <source>
        <dbReference type="SAM" id="MobiDB-lite"/>
    </source>
</evidence>
<dbReference type="PANTHER" id="PTHR14845">
    <property type="entry name" value="COILED-COIL DOMAIN-CONTAINING 166"/>
    <property type="match status" value="1"/>
</dbReference>
<evidence type="ECO:0000313" key="4">
    <source>
        <dbReference type="Proteomes" id="UP000240080"/>
    </source>
</evidence>
<feature type="region of interest" description="Disordered" evidence="2">
    <location>
        <begin position="109"/>
        <end position="174"/>
    </location>
</feature>
<feature type="compositionally biased region" description="Low complexity" evidence="2">
    <location>
        <begin position="217"/>
        <end position="231"/>
    </location>
</feature>
<feature type="region of interest" description="Disordered" evidence="2">
    <location>
        <begin position="1"/>
        <end position="28"/>
    </location>
</feature>
<reference evidence="3 4" key="1">
    <citation type="journal article" date="2012" name="Nature">
        <title>The bonobo genome compared with the chimpanzee and human genomes.</title>
        <authorList>
            <person name="Prufer K."/>
            <person name="Munch K."/>
            <person name="Hellmann I."/>
            <person name="Akagi K."/>
            <person name="Miller J.R."/>
            <person name="Walenz B."/>
            <person name="Koren S."/>
            <person name="Sutton G."/>
            <person name="Kodira C."/>
            <person name="Winer R."/>
            <person name="Knight J.R."/>
            <person name="Mullikin J.C."/>
            <person name="Meader S.J."/>
            <person name="Ponting C.P."/>
            <person name="Lunter G."/>
            <person name="Higashino S."/>
            <person name="Hobolth A."/>
            <person name="Dutheil J."/>
            <person name="Karakoc E."/>
            <person name="Alkan C."/>
            <person name="Sajjadian S."/>
            <person name="Catacchio C.R."/>
            <person name="Ventura M."/>
            <person name="Marques-Bonet T."/>
            <person name="Eichler E.E."/>
            <person name="Andre C."/>
            <person name="Atencia R."/>
            <person name="Mugisha L."/>
            <person name="Junhold J."/>
            <person name="Patterson N."/>
            <person name="Siebauer M."/>
            <person name="Good J.M."/>
            <person name="Fischer A."/>
            <person name="Ptak S.E."/>
            <person name="Lachmann M."/>
            <person name="Symer D.E."/>
            <person name="Mailund T."/>
            <person name="Schierup M.H."/>
            <person name="Andres A.M."/>
            <person name="Kelso J."/>
            <person name="Paabo S."/>
        </authorList>
    </citation>
    <scope>NUCLEOTIDE SEQUENCE [LARGE SCALE GENOMIC DNA]</scope>
</reference>
<feature type="compositionally biased region" description="Low complexity" evidence="2">
    <location>
        <begin position="150"/>
        <end position="174"/>
    </location>
</feature>
<dbReference type="Bgee" id="ENSPPAG00000042682">
    <property type="expression patterns" value="Expressed in testis and 2 other cell types or tissues"/>
</dbReference>
<keyword evidence="4" id="KW-1185">Reference proteome</keyword>
<dbReference type="PANTHER" id="PTHR14845:SF4">
    <property type="entry name" value="COILED-COIL DOMAIN-CONTAINING PROTEIN 166"/>
    <property type="match status" value="1"/>
</dbReference>
<dbReference type="EMBL" id="AJFE02066500">
    <property type="status" value="NOT_ANNOTATED_CDS"/>
    <property type="molecule type" value="Genomic_DNA"/>
</dbReference>
<sequence length="278" mass="29725">MAPKKKRGPSAGSQPGGAAAAGAEQPLSERAQYLQREHALLSEQLDTCEESVDQVLRENAFLEREALRLREENRLYASYVSARAQRLLEQREQLRREHEDTRDLARVHGWLRRGPGGPPLWERPAFSQPTSRPGSLAAPISPSRAASQTPSVVPSRAASRASSVVPSREASRVPSLVLSSMDSRVPSLATSKVGSRMPSLTASRAGSRALPLVQSLEGSGISSGSSLRVSSQDTLRSTKSGPKLRSGLSRDRDPALLPPQSEDSVIAEAAAEASPGRA</sequence>
<dbReference type="AlphaFoldDB" id="A0A2R9CG67"/>
<organism evidence="3 4">
    <name type="scientific">Pan paniscus</name>
    <name type="common">Pygmy chimpanzee</name>
    <name type="synonym">Bonobo</name>
    <dbReference type="NCBI Taxonomy" id="9597"/>
    <lineage>
        <taxon>Eukaryota</taxon>
        <taxon>Metazoa</taxon>
        <taxon>Chordata</taxon>
        <taxon>Craniata</taxon>
        <taxon>Vertebrata</taxon>
        <taxon>Euteleostomi</taxon>
        <taxon>Mammalia</taxon>
        <taxon>Eutheria</taxon>
        <taxon>Euarchontoglires</taxon>
        <taxon>Primates</taxon>
        <taxon>Haplorrhini</taxon>
        <taxon>Catarrhini</taxon>
        <taxon>Hominidae</taxon>
        <taxon>Pan</taxon>
    </lineage>
</organism>
<evidence type="ECO:0008006" key="5">
    <source>
        <dbReference type="Google" id="ProtNLM"/>
    </source>
</evidence>
<keyword evidence="1" id="KW-0175">Coiled coil</keyword>
<proteinExistence type="predicted"/>
<dbReference type="Ensembl" id="ENSPPAT00000062936.1">
    <property type="protein sequence ID" value="ENSPPAP00000040023.1"/>
    <property type="gene ID" value="ENSPPAG00000042682.1"/>
</dbReference>
<name>A0A2R9CG67_PANPA</name>
<evidence type="ECO:0000313" key="3">
    <source>
        <dbReference type="Ensembl" id="ENSPPAP00000040023.1"/>
    </source>
</evidence>